<accession>A0A6M3K8N4</accession>
<evidence type="ECO:0000313" key="1">
    <source>
        <dbReference type="EMBL" id="QJA57932.1"/>
    </source>
</evidence>
<evidence type="ECO:0000313" key="3">
    <source>
        <dbReference type="EMBL" id="QJI01359.1"/>
    </source>
</evidence>
<dbReference type="AlphaFoldDB" id="A0A6M3K8N4"/>
<sequence length="115" mass="13247">MAFSQDAPPRGIVWHHRQKAWRVVVKKMDRSVNPPKQRKFYREFKDFDAAIRVRDYVSRMLHGSNAKLHTDGRLPSTVSRLDVIRWLVAQSAIESSEVAKFTARVNSLDTPPTTS</sequence>
<reference evidence="2" key="1">
    <citation type="submission" date="2020-03" db="EMBL/GenBank/DDBJ databases">
        <title>The deep terrestrial virosphere.</title>
        <authorList>
            <person name="Holmfeldt K."/>
            <person name="Nilsson E."/>
            <person name="Simone D."/>
            <person name="Lopez-Fernandez M."/>
            <person name="Wu X."/>
            <person name="de Brujin I."/>
            <person name="Lundin D."/>
            <person name="Andersson A."/>
            <person name="Bertilsson S."/>
            <person name="Dopson M."/>
        </authorList>
    </citation>
    <scope>NUCLEOTIDE SEQUENCE</scope>
    <source>
        <strain evidence="2">MM415A01127</strain>
        <strain evidence="1">MM415B01536</strain>
        <strain evidence="3">TM448B02489</strain>
    </source>
</reference>
<dbReference type="EMBL" id="MT142322">
    <property type="protein sequence ID" value="QJA78162.1"/>
    <property type="molecule type" value="Genomic_DNA"/>
</dbReference>
<gene>
    <name evidence="2" type="ORF">MM415A01127_0018</name>
    <name evidence="1" type="ORF">MM415B01536_0020</name>
    <name evidence="3" type="ORF">TM448B02489_0002</name>
</gene>
<dbReference type="EMBL" id="MT144918">
    <property type="protein sequence ID" value="QJI01359.1"/>
    <property type="molecule type" value="Genomic_DNA"/>
</dbReference>
<protein>
    <recommendedName>
        <fullName evidence="4">AP2/ERF domain-containing protein</fullName>
    </recommendedName>
</protein>
<proteinExistence type="predicted"/>
<dbReference type="EMBL" id="MT141299">
    <property type="protein sequence ID" value="QJA57932.1"/>
    <property type="molecule type" value="Genomic_DNA"/>
</dbReference>
<evidence type="ECO:0000313" key="2">
    <source>
        <dbReference type="EMBL" id="QJA78162.1"/>
    </source>
</evidence>
<name>A0A6M3K8N4_9ZZZZ</name>
<organism evidence="2">
    <name type="scientific">viral metagenome</name>
    <dbReference type="NCBI Taxonomy" id="1070528"/>
    <lineage>
        <taxon>unclassified sequences</taxon>
        <taxon>metagenomes</taxon>
        <taxon>organismal metagenomes</taxon>
    </lineage>
</organism>
<evidence type="ECO:0008006" key="4">
    <source>
        <dbReference type="Google" id="ProtNLM"/>
    </source>
</evidence>